<dbReference type="InterPro" id="IPR029063">
    <property type="entry name" value="SAM-dependent_MTases_sf"/>
</dbReference>
<evidence type="ECO:0000259" key="12">
    <source>
        <dbReference type="Pfam" id="PF20922"/>
    </source>
</evidence>
<keyword evidence="8 10" id="KW-0411">Iron-sulfur</keyword>
<dbReference type="PANTHER" id="PTHR13273">
    <property type="entry name" value="ANAMORSIN"/>
    <property type="match status" value="1"/>
</dbReference>
<sequence>MAVFTASAGNKVLLIGNPAATADDIKHARSELSIQVTTDGLVGFEQLDRIPSLQLARSNYNIIYSGSIKPSTFTHPDTILSKFASSLTPNGTLNISQPVLLDSASWAPAPEGLITESAFLSALKLAGFVDVAVGMRHDALSDDDVRNVFDSWGMKREEREGHVKVLRGAVYIVDVVARKPAYEVGAGVKLSFGRNKNGNGSAVNKVVTAPVVEKKKPAVWTISADDEDDEAAEEDEDLMDEDELLDEEDLKLPANRRDGCDATDGAKRKACKDCTCGLAEELDAEEVVEEAAVSDQVIFVRPVTKKAAKSSCGNCFLGDAFRCGSCPYMGMPAFAPGEKVVLGGSMLKDDLEL</sequence>
<feature type="binding site" evidence="10">
    <location>
        <position position="271"/>
    </location>
    <ligand>
        <name>[2Fe-2S] cluster</name>
        <dbReference type="ChEBI" id="CHEBI:190135"/>
    </ligand>
</feature>
<keyword evidence="14" id="KW-1185">Reference proteome</keyword>
<feature type="binding site" evidence="10">
    <location>
        <position position="312"/>
    </location>
    <ligand>
        <name>[4Fe-4S] cluster</name>
        <dbReference type="ChEBI" id="CHEBI:49883"/>
    </ligand>
</feature>
<evidence type="ECO:0000256" key="6">
    <source>
        <dbReference type="ARBA" id="ARBA00022723"/>
    </source>
</evidence>
<dbReference type="InterPro" id="IPR049011">
    <property type="entry name" value="Anamorsin_N_metazoan"/>
</dbReference>
<evidence type="ECO:0000313" key="13">
    <source>
        <dbReference type="EMBL" id="TPX32557.1"/>
    </source>
</evidence>
<feature type="binding site" evidence="10">
    <location>
        <position position="315"/>
    </location>
    <ligand>
        <name>[4Fe-4S] cluster</name>
        <dbReference type="ChEBI" id="CHEBI:49883"/>
    </ligand>
</feature>
<dbReference type="OrthoDB" id="311633at2759"/>
<feature type="binding site" evidence="10">
    <location>
        <position position="260"/>
    </location>
    <ligand>
        <name>[2Fe-2S] cluster</name>
        <dbReference type="ChEBI" id="CHEBI:190135"/>
    </ligand>
</feature>
<comment type="domain">
    <text evidence="10">The C-terminal domain binds 2 Fe-S clusters but is otherwise mostly in an intrinsically disordered conformation.</text>
</comment>
<comment type="cofactor">
    <cofactor evidence="1 10">
        <name>[4Fe-4S] cluster</name>
        <dbReference type="ChEBI" id="CHEBI:49883"/>
    </cofactor>
</comment>
<evidence type="ECO:0000256" key="1">
    <source>
        <dbReference type="ARBA" id="ARBA00001966"/>
    </source>
</evidence>
<evidence type="ECO:0000256" key="5">
    <source>
        <dbReference type="ARBA" id="ARBA00022714"/>
    </source>
</evidence>
<evidence type="ECO:0000256" key="8">
    <source>
        <dbReference type="ARBA" id="ARBA00023014"/>
    </source>
</evidence>
<evidence type="ECO:0000256" key="7">
    <source>
        <dbReference type="ARBA" id="ARBA00023004"/>
    </source>
</evidence>
<feature type="region of interest" description="Fe-S binding site A" evidence="10">
    <location>
        <begin position="260"/>
        <end position="276"/>
    </location>
</feature>
<gene>
    <name evidence="13" type="ORF">SmJEL517_g04359</name>
</gene>
<feature type="short sequence motif" description="Cx2C motif 2" evidence="10">
    <location>
        <begin position="323"/>
        <end position="326"/>
    </location>
</feature>
<dbReference type="InterPro" id="IPR046408">
    <property type="entry name" value="CIAPIN1"/>
</dbReference>
<evidence type="ECO:0000313" key="14">
    <source>
        <dbReference type="Proteomes" id="UP000319731"/>
    </source>
</evidence>
<feature type="domain" description="Anamorsin C-terminal" evidence="11">
    <location>
        <begin position="257"/>
        <end position="341"/>
    </location>
</feature>
<comment type="cofactor">
    <cofactor evidence="10">
        <name>[2Fe-2S] cluster</name>
        <dbReference type="ChEBI" id="CHEBI:190135"/>
    </cofactor>
</comment>
<dbReference type="GO" id="GO:0016226">
    <property type="term" value="P:iron-sulfur cluster assembly"/>
    <property type="evidence" value="ECO:0007669"/>
    <property type="project" value="UniProtKB-UniRule"/>
</dbReference>
<feature type="binding site" evidence="10">
    <location>
        <position position="276"/>
    </location>
    <ligand>
        <name>[2Fe-2S] cluster</name>
        <dbReference type="ChEBI" id="CHEBI:190135"/>
    </ligand>
</feature>
<organism evidence="13 14">
    <name type="scientific">Synchytrium microbalum</name>
    <dbReference type="NCBI Taxonomy" id="1806994"/>
    <lineage>
        <taxon>Eukaryota</taxon>
        <taxon>Fungi</taxon>
        <taxon>Fungi incertae sedis</taxon>
        <taxon>Chytridiomycota</taxon>
        <taxon>Chytridiomycota incertae sedis</taxon>
        <taxon>Chytridiomycetes</taxon>
        <taxon>Synchytriales</taxon>
        <taxon>Synchytriaceae</taxon>
        <taxon>Synchytrium</taxon>
    </lineage>
</organism>
<keyword evidence="4 10" id="KW-0963">Cytoplasm</keyword>
<name>A0A507BUD4_9FUNG</name>
<accession>A0A507BUD4</accession>
<dbReference type="RefSeq" id="XP_031023744.1">
    <property type="nucleotide sequence ID" value="XM_031170287.1"/>
</dbReference>
<evidence type="ECO:0000256" key="4">
    <source>
        <dbReference type="ARBA" id="ARBA00022490"/>
    </source>
</evidence>
<feature type="binding site" evidence="10">
    <location>
        <position position="323"/>
    </location>
    <ligand>
        <name>[4Fe-4S] cluster</name>
        <dbReference type="ChEBI" id="CHEBI:49883"/>
    </ligand>
</feature>
<feature type="binding site" evidence="10">
    <location>
        <position position="326"/>
    </location>
    <ligand>
        <name>[4Fe-4S] cluster</name>
        <dbReference type="ChEBI" id="CHEBI:49883"/>
    </ligand>
</feature>
<dbReference type="Gene3D" id="3.40.50.150">
    <property type="entry name" value="Vaccinia Virus protein VP39"/>
    <property type="match status" value="1"/>
</dbReference>
<keyword evidence="5 10" id="KW-0001">2Fe-2S</keyword>
<evidence type="ECO:0000256" key="9">
    <source>
        <dbReference type="ARBA" id="ARBA00023128"/>
    </source>
</evidence>
<dbReference type="GO" id="GO:0005758">
    <property type="term" value="C:mitochondrial intermembrane space"/>
    <property type="evidence" value="ECO:0007669"/>
    <property type="project" value="UniProtKB-SubCell"/>
</dbReference>
<dbReference type="InterPro" id="IPR007785">
    <property type="entry name" value="Anamorsin"/>
</dbReference>
<dbReference type="HAMAP" id="MF_03115">
    <property type="entry name" value="Anamorsin"/>
    <property type="match status" value="1"/>
</dbReference>
<protein>
    <submittedName>
        <fullName evidence="13">Uncharacterized protein</fullName>
    </submittedName>
</protein>
<comment type="similarity">
    <text evidence="2 10">Belongs to the anamorsin family.</text>
</comment>
<feature type="domain" description="Anamorsin N-terminal" evidence="12">
    <location>
        <begin position="9"/>
        <end position="186"/>
    </location>
</feature>
<proteinExistence type="inferred from homology"/>
<dbReference type="GO" id="GO:0051539">
    <property type="term" value="F:4 iron, 4 sulfur cluster binding"/>
    <property type="evidence" value="ECO:0007669"/>
    <property type="project" value="UniProtKB-KW"/>
</dbReference>
<reference evidence="13 14" key="1">
    <citation type="journal article" date="2019" name="Sci. Rep.">
        <title>Comparative genomics of chytrid fungi reveal insights into the obligate biotrophic and pathogenic lifestyle of Synchytrium endobioticum.</title>
        <authorList>
            <person name="van de Vossenberg B.T.L.H."/>
            <person name="Warris S."/>
            <person name="Nguyen H.D.T."/>
            <person name="van Gent-Pelzer M.P.E."/>
            <person name="Joly D.L."/>
            <person name="van de Geest H.C."/>
            <person name="Bonants P.J.M."/>
            <person name="Smith D.S."/>
            <person name="Levesque C.A."/>
            <person name="van der Lee T.A.J."/>
        </authorList>
    </citation>
    <scope>NUCLEOTIDE SEQUENCE [LARGE SCALE GENOMIC DNA]</scope>
    <source>
        <strain evidence="13 14">JEL517</strain>
    </source>
</reference>
<dbReference type="GeneID" id="42005584"/>
<keyword evidence="7 10" id="KW-0408">Iron</keyword>
<comment type="subcellular location">
    <subcellularLocation>
        <location evidence="10">Cytoplasm</location>
    </subcellularLocation>
    <subcellularLocation>
        <location evidence="10">Mitochondrion intermembrane space</location>
    </subcellularLocation>
</comment>
<comment type="caution">
    <text evidence="10">Lacks conserved residue(s) required for the propagation of feature annotation.</text>
</comment>
<dbReference type="STRING" id="1806994.A0A507BUD4"/>
<dbReference type="PANTHER" id="PTHR13273:SF14">
    <property type="entry name" value="ANAMORSIN"/>
    <property type="match status" value="1"/>
</dbReference>
<dbReference type="Pfam" id="PF20922">
    <property type="entry name" value="Anamorsin_N"/>
    <property type="match status" value="1"/>
</dbReference>
<dbReference type="GO" id="GO:0046872">
    <property type="term" value="F:metal ion binding"/>
    <property type="evidence" value="ECO:0007669"/>
    <property type="project" value="UniProtKB-KW"/>
</dbReference>
<feature type="binding site" evidence="10">
    <location>
        <position position="274"/>
    </location>
    <ligand>
        <name>[2Fe-2S] cluster</name>
        <dbReference type="ChEBI" id="CHEBI:190135"/>
    </ligand>
</feature>
<dbReference type="EMBL" id="QEAO01000029">
    <property type="protein sequence ID" value="TPX32557.1"/>
    <property type="molecule type" value="Genomic_DNA"/>
</dbReference>
<comment type="domain">
    <text evidence="10">The twin Cx2C motifs are involved in the recognition by the mitochondrial MIA40-ERV1 disulfide relay system. The formation of 2 disulfide bonds in the Cx2C motifs through dithiol/disulfide exchange reactions effectively traps the protein in the mitochondrial intermembrane space.</text>
</comment>
<evidence type="ECO:0000256" key="2">
    <source>
        <dbReference type="ARBA" id="ARBA00008169"/>
    </source>
</evidence>
<dbReference type="AlphaFoldDB" id="A0A507BUD4"/>
<feature type="region of interest" description="Fe-S binding site B" evidence="10">
    <location>
        <begin position="312"/>
        <end position="326"/>
    </location>
</feature>
<dbReference type="Proteomes" id="UP000319731">
    <property type="component" value="Unassembled WGS sequence"/>
</dbReference>
<dbReference type="GO" id="GO:0051537">
    <property type="term" value="F:2 iron, 2 sulfur cluster binding"/>
    <property type="evidence" value="ECO:0007669"/>
    <property type="project" value="UniProtKB-UniRule"/>
</dbReference>
<keyword evidence="3 10" id="KW-0004">4Fe-4S</keyword>
<feature type="short sequence motif" description="Cx2C motif 1" evidence="10">
    <location>
        <begin position="312"/>
        <end position="315"/>
    </location>
</feature>
<comment type="caution">
    <text evidence="13">The sequence shown here is derived from an EMBL/GenBank/DDBJ whole genome shotgun (WGS) entry which is preliminary data.</text>
</comment>
<evidence type="ECO:0000256" key="10">
    <source>
        <dbReference type="HAMAP-Rule" id="MF_03115"/>
    </source>
</evidence>
<dbReference type="Pfam" id="PF05093">
    <property type="entry name" value="CIAPIN1"/>
    <property type="match status" value="1"/>
</dbReference>
<keyword evidence="6 10" id="KW-0479">Metal-binding</keyword>
<keyword evidence="9 10" id="KW-0496">Mitochondrion</keyword>
<dbReference type="GO" id="GO:0009055">
    <property type="term" value="F:electron transfer activity"/>
    <property type="evidence" value="ECO:0007669"/>
    <property type="project" value="UniProtKB-UniRule"/>
</dbReference>
<comment type="domain">
    <text evidence="10">The N-terminal domain has structural similarity with S-adenosyl-L-methionine-dependent methyltransferases, but does not bind S-adenosyl-L-methionine. It is required for correct assembly of the 2 Fe-S clusters.</text>
</comment>
<evidence type="ECO:0000256" key="3">
    <source>
        <dbReference type="ARBA" id="ARBA00022485"/>
    </source>
</evidence>
<evidence type="ECO:0000259" key="11">
    <source>
        <dbReference type="Pfam" id="PF05093"/>
    </source>
</evidence>